<dbReference type="PANTHER" id="PTHR28097:SF1">
    <property type="entry name" value="PHEROMONE A FACTOR RECEPTOR"/>
    <property type="match status" value="1"/>
</dbReference>
<keyword evidence="7 10" id="KW-0472">Membrane</keyword>
<dbReference type="GO" id="GO:0005886">
    <property type="term" value="C:plasma membrane"/>
    <property type="evidence" value="ECO:0007669"/>
    <property type="project" value="TreeGrafter"/>
</dbReference>
<dbReference type="CDD" id="cd14966">
    <property type="entry name" value="7tmD_STE3"/>
    <property type="match status" value="1"/>
</dbReference>
<feature type="transmembrane region" description="Helical" evidence="10">
    <location>
        <begin position="70"/>
        <end position="90"/>
    </location>
</feature>
<dbReference type="EMBL" id="KR779916">
    <property type="protein sequence ID" value="ALK27861.1"/>
    <property type="molecule type" value="Genomic_DNA"/>
</dbReference>
<sequence>MTDFAWPFFPIVALLGAVLPLIPLSWHLQAWNSGTCYYMIWASILCLNQFVNAIVWHGTAIDFAPVWCDISTRIIVAGNVAIPLTSLCINRRLYNIARIHGVSLTKDDKRRAVIVDSLICVGGPLLQVALYTIVQGHRYNILEDVGCWPALVWTLPTLFLFQLWPILIGAISGIYCVLSLRALFQRQAQFSQFLASNKAVSASRYMRLMALAGTDVLSTVPVALLMLVVNCQQAFSPYAWADVHYNFGQVNQLPTFEWAADTWTLVGVQLTRYAAPLCALVFFAFFGFAEEARRNYAAAFRAAFGPLAWLSGWRISIHHASASAASSQATLTSTCKFDVEKGWPQKSLDGSDDVPFTPVSFTTPSYDARF</sequence>
<evidence type="ECO:0000256" key="7">
    <source>
        <dbReference type="ARBA" id="ARBA00023136"/>
    </source>
</evidence>
<reference evidence="11" key="1">
    <citation type="submission" date="2015-05" db="EMBL/GenBank/DDBJ databases">
        <title>Draft genome sequence of the fungus Limonomyces culmigenus.</title>
        <authorList>
            <person name="Malapi-Wight M."/>
            <person name="Beirn L.A."/>
            <person name="Veltri D.A."/>
            <person name="Crouch J.A."/>
        </authorList>
    </citation>
    <scope>NUCLEOTIDE SEQUENCE</scope>
    <source>
        <strain evidence="11">CBS 661.85</strain>
    </source>
</reference>
<keyword evidence="8 11" id="KW-0675">Receptor</keyword>
<evidence type="ECO:0000256" key="6">
    <source>
        <dbReference type="ARBA" id="ARBA00023040"/>
    </source>
</evidence>
<organism evidence="11">
    <name type="scientific">Limonomyces culmigenus</name>
    <dbReference type="NCBI Taxonomy" id="228944"/>
    <lineage>
        <taxon>Eukaryota</taxon>
        <taxon>Fungi</taxon>
        <taxon>Dikarya</taxon>
        <taxon>Basidiomycota</taxon>
        <taxon>Agaricomycotina</taxon>
        <taxon>Agaricomycetes</taxon>
        <taxon>Corticiales</taxon>
        <taxon>Corticiaceae</taxon>
        <taxon>Limonomyces</taxon>
    </lineage>
</organism>
<proteinExistence type="inferred from homology"/>
<evidence type="ECO:0000256" key="5">
    <source>
        <dbReference type="ARBA" id="ARBA00022989"/>
    </source>
</evidence>
<evidence type="ECO:0000313" key="11">
    <source>
        <dbReference type="EMBL" id="ALK27861.1"/>
    </source>
</evidence>
<keyword evidence="5 10" id="KW-1133">Transmembrane helix</keyword>
<dbReference type="GO" id="GO:0004934">
    <property type="term" value="F:mating-type alpha-factor pheromone receptor activity"/>
    <property type="evidence" value="ECO:0007669"/>
    <property type="project" value="InterPro"/>
</dbReference>
<evidence type="ECO:0000256" key="9">
    <source>
        <dbReference type="ARBA" id="ARBA00023224"/>
    </source>
</evidence>
<keyword evidence="3" id="KW-0589">Pheromone response</keyword>
<feature type="transmembrane region" description="Helical" evidence="10">
    <location>
        <begin position="163"/>
        <end position="184"/>
    </location>
</feature>
<feature type="transmembrane region" description="Helical" evidence="10">
    <location>
        <begin position="38"/>
        <end position="58"/>
    </location>
</feature>
<keyword evidence="9" id="KW-0807">Transducer</keyword>
<name>A0A0P0KVG2_9AGAM</name>
<feature type="transmembrane region" description="Helical" evidence="10">
    <location>
        <begin position="111"/>
        <end position="134"/>
    </location>
</feature>
<evidence type="ECO:0000256" key="1">
    <source>
        <dbReference type="ARBA" id="ARBA00004141"/>
    </source>
</evidence>
<comment type="subcellular location">
    <subcellularLocation>
        <location evidence="1">Membrane</location>
        <topology evidence="1">Multi-pass membrane protein</topology>
    </subcellularLocation>
</comment>
<dbReference type="GO" id="GO:0000750">
    <property type="term" value="P:pheromone-dependent signal transduction involved in conjugation with cellular fusion"/>
    <property type="evidence" value="ECO:0007669"/>
    <property type="project" value="TreeGrafter"/>
</dbReference>
<dbReference type="AlphaFoldDB" id="A0A0P0KVG2"/>
<evidence type="ECO:0000256" key="10">
    <source>
        <dbReference type="SAM" id="Phobius"/>
    </source>
</evidence>
<evidence type="ECO:0000256" key="2">
    <source>
        <dbReference type="ARBA" id="ARBA00011085"/>
    </source>
</evidence>
<comment type="similarity">
    <text evidence="2">Belongs to the G-protein coupled receptor 4 family.</text>
</comment>
<feature type="transmembrane region" description="Helical" evidence="10">
    <location>
        <begin position="273"/>
        <end position="289"/>
    </location>
</feature>
<feature type="transmembrane region" description="Helical" evidence="10">
    <location>
        <begin position="205"/>
        <end position="229"/>
    </location>
</feature>
<accession>A0A0P0KVG2</accession>
<evidence type="ECO:0000256" key="3">
    <source>
        <dbReference type="ARBA" id="ARBA00022507"/>
    </source>
</evidence>
<dbReference type="PANTHER" id="PTHR28097">
    <property type="entry name" value="PHEROMONE A FACTOR RECEPTOR"/>
    <property type="match status" value="1"/>
</dbReference>
<evidence type="ECO:0000256" key="8">
    <source>
        <dbReference type="ARBA" id="ARBA00023170"/>
    </source>
</evidence>
<feature type="transmembrane region" description="Helical" evidence="10">
    <location>
        <begin position="6"/>
        <end position="26"/>
    </location>
</feature>
<dbReference type="InterPro" id="IPR000481">
    <property type="entry name" value="GPCR_Pheromne_B_alpha_rcpt"/>
</dbReference>
<dbReference type="Pfam" id="PF02076">
    <property type="entry name" value="STE3"/>
    <property type="match status" value="1"/>
</dbReference>
<dbReference type="PRINTS" id="PR00901">
    <property type="entry name" value="PHEROMONEBAR"/>
</dbReference>
<keyword evidence="4 10" id="KW-0812">Transmembrane</keyword>
<dbReference type="PRINTS" id="PR00899">
    <property type="entry name" value="GPCRSTE3"/>
</dbReference>
<keyword evidence="6" id="KW-0297">G-protein coupled receptor</keyword>
<dbReference type="InterPro" id="IPR001499">
    <property type="entry name" value="GPCR_STE3"/>
</dbReference>
<evidence type="ECO:0000256" key="4">
    <source>
        <dbReference type="ARBA" id="ARBA00022692"/>
    </source>
</evidence>
<protein>
    <submittedName>
        <fullName evidence="11">Mating factor receptor STE3-2</fullName>
    </submittedName>
</protein>